<feature type="compositionally biased region" description="Low complexity" evidence="1">
    <location>
        <begin position="1"/>
        <end position="14"/>
    </location>
</feature>
<feature type="compositionally biased region" description="Polar residues" evidence="1">
    <location>
        <begin position="135"/>
        <end position="161"/>
    </location>
</feature>
<dbReference type="AlphaFoldDB" id="A0A2G9THQ6"/>
<name>A0A2G9THQ6_TELCI</name>
<dbReference type="OrthoDB" id="10457703at2759"/>
<proteinExistence type="predicted"/>
<feature type="region of interest" description="Disordered" evidence="1">
    <location>
        <begin position="1"/>
        <end position="161"/>
    </location>
</feature>
<feature type="non-terminal residue" evidence="2">
    <location>
        <position position="1"/>
    </location>
</feature>
<dbReference type="EMBL" id="KZ365355">
    <property type="protein sequence ID" value="PIO57481.1"/>
    <property type="molecule type" value="Genomic_DNA"/>
</dbReference>
<evidence type="ECO:0000313" key="3">
    <source>
        <dbReference type="Proteomes" id="UP000230423"/>
    </source>
</evidence>
<gene>
    <name evidence="2" type="ORF">TELCIR_21105</name>
</gene>
<protein>
    <submittedName>
        <fullName evidence="2">Uncharacterized protein</fullName>
    </submittedName>
</protein>
<dbReference type="Proteomes" id="UP000230423">
    <property type="component" value="Unassembled WGS sequence"/>
</dbReference>
<sequence>PYAESASRAASSEAVMRRSRTYEKPEMAHGGGAHLRMDEDWSVQPHSGYLSDHGYYQHSGQRIRQRRPRSATAMRPMTASEMGASRTYYRNLPEQTWDEGELTPDGRYVPQNMSRYPPHEPHSTNGRSLVELMQEQEQPQEYGSDGSETMSTHSAHSIPTV</sequence>
<keyword evidence="3" id="KW-1185">Reference proteome</keyword>
<feature type="non-terminal residue" evidence="2">
    <location>
        <position position="161"/>
    </location>
</feature>
<accession>A0A2G9THQ6</accession>
<evidence type="ECO:0000313" key="2">
    <source>
        <dbReference type="EMBL" id="PIO57481.1"/>
    </source>
</evidence>
<reference evidence="2 3" key="1">
    <citation type="submission" date="2015-09" db="EMBL/GenBank/DDBJ databases">
        <title>Draft genome of the parasitic nematode Teladorsagia circumcincta isolate WARC Sus (inbred).</title>
        <authorList>
            <person name="Mitreva M."/>
        </authorList>
    </citation>
    <scope>NUCLEOTIDE SEQUENCE [LARGE SCALE GENOMIC DNA]</scope>
    <source>
        <strain evidence="2 3">S</strain>
    </source>
</reference>
<evidence type="ECO:0000256" key="1">
    <source>
        <dbReference type="SAM" id="MobiDB-lite"/>
    </source>
</evidence>
<organism evidence="2 3">
    <name type="scientific">Teladorsagia circumcincta</name>
    <name type="common">Brown stomach worm</name>
    <name type="synonym">Ostertagia circumcincta</name>
    <dbReference type="NCBI Taxonomy" id="45464"/>
    <lineage>
        <taxon>Eukaryota</taxon>
        <taxon>Metazoa</taxon>
        <taxon>Ecdysozoa</taxon>
        <taxon>Nematoda</taxon>
        <taxon>Chromadorea</taxon>
        <taxon>Rhabditida</taxon>
        <taxon>Rhabditina</taxon>
        <taxon>Rhabditomorpha</taxon>
        <taxon>Strongyloidea</taxon>
        <taxon>Trichostrongylidae</taxon>
        <taxon>Teladorsagia</taxon>
    </lineage>
</organism>